<dbReference type="Pfam" id="PF06580">
    <property type="entry name" value="His_kinase"/>
    <property type="match status" value="1"/>
</dbReference>
<keyword evidence="1" id="KW-0472">Membrane</keyword>
<dbReference type="InterPro" id="IPR050640">
    <property type="entry name" value="Bact_2-comp_sensor_kinase"/>
</dbReference>
<comment type="caution">
    <text evidence="3">The sequence shown here is derived from an EMBL/GenBank/DDBJ whole genome shotgun (WGS) entry which is preliminary data.</text>
</comment>
<feature type="domain" description="Signal transduction histidine kinase internal region" evidence="2">
    <location>
        <begin position="170"/>
        <end position="246"/>
    </location>
</feature>
<evidence type="ECO:0000256" key="1">
    <source>
        <dbReference type="SAM" id="Phobius"/>
    </source>
</evidence>
<evidence type="ECO:0000313" key="4">
    <source>
        <dbReference type="Proteomes" id="UP000240912"/>
    </source>
</evidence>
<dbReference type="Gene3D" id="3.30.565.10">
    <property type="entry name" value="Histidine kinase-like ATPase, C-terminal domain"/>
    <property type="match status" value="1"/>
</dbReference>
<sequence>MSDGRLIARKYFIIELLFLLLICYLIPVISDIEYSYYEEKNFLNFARAMEYRLVYGTFSFFFYGLYYWLFLKRYLFKKRTFHLILSVVAFILISHVYNKYENWLVSNMNFLSDSLRLRALQDYRETKLYFIVSYIVSRIVFTLVGFAYLIRSLQQEEEVRTLKEQQLLSELNYLKAQLHPHFFFNTLNNIYALALRGSSSTAIVVAKLSEMMRYILYDASQKLVPLSKEINFLTNFVELEKIRHFDNITIDFEVQGVPGDKMIEPLLLLPIIENAFKHGIREELTTGFVQIVILIADPELTLQVENSKPQTEYPPAHSGGLGLTNLVKRLELLYGKEKHRIDICDNHHTYQVILSLKTHDYLYNRR</sequence>
<dbReference type="EMBL" id="PYLS01000005">
    <property type="protein sequence ID" value="PST83674.1"/>
    <property type="molecule type" value="Genomic_DNA"/>
</dbReference>
<feature type="transmembrane region" description="Helical" evidence="1">
    <location>
        <begin position="52"/>
        <end position="69"/>
    </location>
</feature>
<name>A0A2T3HML1_9SPHI</name>
<dbReference type="OrthoDB" id="9792992at2"/>
<reference evidence="3 4" key="1">
    <citation type="submission" date="2018-03" db="EMBL/GenBank/DDBJ databases">
        <authorList>
            <person name="Keele B.F."/>
        </authorList>
    </citation>
    <scope>NUCLEOTIDE SEQUENCE [LARGE SCALE GENOMIC DNA]</scope>
    <source>
        <strain evidence="3 4">YL28-9</strain>
    </source>
</reference>
<dbReference type="InterPro" id="IPR010559">
    <property type="entry name" value="Sig_transdc_His_kin_internal"/>
</dbReference>
<feature type="transmembrane region" description="Helical" evidence="1">
    <location>
        <begin position="128"/>
        <end position="150"/>
    </location>
</feature>
<proteinExistence type="predicted"/>
<evidence type="ECO:0000259" key="2">
    <source>
        <dbReference type="Pfam" id="PF06580"/>
    </source>
</evidence>
<protein>
    <recommendedName>
        <fullName evidence="2">Signal transduction histidine kinase internal region domain-containing protein</fullName>
    </recommendedName>
</protein>
<dbReference type="SUPFAM" id="SSF55874">
    <property type="entry name" value="ATPase domain of HSP90 chaperone/DNA topoisomerase II/histidine kinase"/>
    <property type="match status" value="1"/>
</dbReference>
<accession>A0A2T3HML1</accession>
<dbReference type="InterPro" id="IPR036890">
    <property type="entry name" value="HATPase_C_sf"/>
</dbReference>
<dbReference type="PANTHER" id="PTHR34220">
    <property type="entry name" value="SENSOR HISTIDINE KINASE YPDA"/>
    <property type="match status" value="1"/>
</dbReference>
<evidence type="ECO:0000313" key="3">
    <source>
        <dbReference type="EMBL" id="PST83674.1"/>
    </source>
</evidence>
<organism evidence="3 4">
    <name type="scientific">Pedobacter yulinensis</name>
    <dbReference type="NCBI Taxonomy" id="2126353"/>
    <lineage>
        <taxon>Bacteria</taxon>
        <taxon>Pseudomonadati</taxon>
        <taxon>Bacteroidota</taxon>
        <taxon>Sphingobacteriia</taxon>
        <taxon>Sphingobacteriales</taxon>
        <taxon>Sphingobacteriaceae</taxon>
        <taxon>Pedobacter</taxon>
    </lineage>
</organism>
<feature type="transmembrane region" description="Helical" evidence="1">
    <location>
        <begin position="81"/>
        <end position="98"/>
    </location>
</feature>
<dbReference type="GO" id="GO:0016020">
    <property type="term" value="C:membrane"/>
    <property type="evidence" value="ECO:0007669"/>
    <property type="project" value="InterPro"/>
</dbReference>
<feature type="transmembrane region" description="Helical" evidence="1">
    <location>
        <begin position="12"/>
        <end position="32"/>
    </location>
</feature>
<gene>
    <name evidence="3" type="ORF">C7T94_14170</name>
</gene>
<dbReference type="GO" id="GO:0000155">
    <property type="term" value="F:phosphorelay sensor kinase activity"/>
    <property type="evidence" value="ECO:0007669"/>
    <property type="project" value="InterPro"/>
</dbReference>
<dbReference type="Proteomes" id="UP000240912">
    <property type="component" value="Unassembled WGS sequence"/>
</dbReference>
<keyword evidence="1" id="KW-0812">Transmembrane</keyword>
<keyword evidence="1" id="KW-1133">Transmembrane helix</keyword>
<dbReference type="RefSeq" id="WP_107215938.1">
    <property type="nucleotide sequence ID" value="NZ_KZ686269.1"/>
</dbReference>
<dbReference type="AlphaFoldDB" id="A0A2T3HML1"/>
<dbReference type="PANTHER" id="PTHR34220:SF7">
    <property type="entry name" value="SENSOR HISTIDINE KINASE YPDA"/>
    <property type="match status" value="1"/>
</dbReference>
<keyword evidence="4" id="KW-1185">Reference proteome</keyword>